<evidence type="ECO:0000256" key="1">
    <source>
        <dbReference type="ARBA" id="ARBA00000852"/>
    </source>
</evidence>
<dbReference type="EMBL" id="CP038437">
    <property type="protein sequence ID" value="QEM81464.1"/>
    <property type="molecule type" value="Genomic_DNA"/>
</dbReference>
<accession>A0A5C1NE02</accession>
<comment type="pathway">
    <text evidence="2 8">Cofactor biosynthesis; biotin biosynthesis.</text>
</comment>
<dbReference type="EC" id="2.1.1.197" evidence="3 8"/>
<reference evidence="10" key="1">
    <citation type="submission" date="2021-02" db="EMBL/GenBank/DDBJ databases">
        <title>Strain Y2R2, a novel species of the genus Halomonas.</title>
        <authorList>
            <person name="Huang H."/>
        </authorList>
    </citation>
    <scope>NUCLEOTIDE SEQUENCE</scope>
    <source>
        <strain evidence="10">Y2R2</strain>
    </source>
</reference>
<dbReference type="GO" id="GO:0009102">
    <property type="term" value="P:biotin biosynthetic process"/>
    <property type="evidence" value="ECO:0007669"/>
    <property type="project" value="UniProtKB-UniRule"/>
</dbReference>
<proteinExistence type="inferred from homology"/>
<dbReference type="KEGG" id="hbh:E4T21_07840"/>
<dbReference type="GO" id="GO:0010340">
    <property type="term" value="F:carboxyl-O-methyltransferase activity"/>
    <property type="evidence" value="ECO:0007669"/>
    <property type="project" value="UniProtKB-UniRule"/>
</dbReference>
<evidence type="ECO:0000256" key="5">
    <source>
        <dbReference type="ARBA" id="ARBA00022679"/>
    </source>
</evidence>
<dbReference type="InterPro" id="IPR011814">
    <property type="entry name" value="BioC"/>
</dbReference>
<evidence type="ECO:0000256" key="7">
    <source>
        <dbReference type="ARBA" id="ARBA00022756"/>
    </source>
</evidence>
<dbReference type="InterPro" id="IPR029063">
    <property type="entry name" value="SAM-dependent_MTases_sf"/>
</dbReference>
<evidence type="ECO:0000256" key="2">
    <source>
        <dbReference type="ARBA" id="ARBA00004746"/>
    </source>
</evidence>
<dbReference type="Proteomes" id="UP000324285">
    <property type="component" value="Chromosome"/>
</dbReference>
<protein>
    <recommendedName>
        <fullName evidence="3 8">Malonyl-[acyl-carrier protein] O-methyltransferase</fullName>
        <shortName evidence="8">Malonyl-ACP O-methyltransferase</shortName>
        <ecNumber evidence="3 8">2.1.1.197</ecNumber>
    </recommendedName>
    <alternativeName>
        <fullName evidence="8">Biotin synthesis protein BioC</fullName>
    </alternativeName>
</protein>
<dbReference type="GO" id="GO:0102130">
    <property type="term" value="F:malonyl-CoA methyltransferase activity"/>
    <property type="evidence" value="ECO:0007669"/>
    <property type="project" value="UniProtKB-EC"/>
</dbReference>
<sequence>MTALAPSLPHGSHPETAPCREVLSCQEAPSMDWQRRVAHAFSRAAPRYRELARAQAVMADALLPYLPSSAQHILDVGCGPGDLTKALSRRYPQAFVTGLDLSAAMLAEAQRSTAAPFSEHIQWLCGDAQRLPLGGGSQDLVISNLAIQWCPDMMLALQEIRRVTKAGGKAVINTLAPGTLQEIQQAWSPSPADSSTRTPGVLEFHLRQTHIDAAYAAGWSQVTVNQQRQRFFYPDLKAVMDSVKGVGAQVARQGAHLTRRDVATARARYELLRQPEGLPVSYELLTLVLQA</sequence>
<dbReference type="Gene3D" id="3.40.50.150">
    <property type="entry name" value="Vaccinia Virus protein VP39"/>
    <property type="match status" value="1"/>
</dbReference>
<gene>
    <name evidence="8" type="primary">bioC</name>
    <name evidence="10" type="ORF">E4T21_07840</name>
</gene>
<evidence type="ECO:0000256" key="6">
    <source>
        <dbReference type="ARBA" id="ARBA00022691"/>
    </source>
</evidence>
<keyword evidence="6 8" id="KW-0949">S-adenosyl-L-methionine</keyword>
<dbReference type="CDD" id="cd02440">
    <property type="entry name" value="AdoMet_MTases"/>
    <property type="match status" value="1"/>
</dbReference>
<dbReference type="OrthoDB" id="9760689at2"/>
<comment type="similarity">
    <text evidence="8">Belongs to the methyltransferase superfamily.</text>
</comment>
<evidence type="ECO:0000313" key="11">
    <source>
        <dbReference type="Proteomes" id="UP000324285"/>
    </source>
</evidence>
<feature type="domain" description="Methyltransferase type 11" evidence="9">
    <location>
        <begin position="74"/>
        <end position="172"/>
    </location>
</feature>
<comment type="function">
    <text evidence="8">Converts the free carboxyl group of a malonyl-thioester to its methyl ester by transfer of a methyl group from S-adenosyl-L-methionine (SAM). It allows to synthesize pimeloyl-ACP via the fatty acid synthetic pathway.</text>
</comment>
<dbReference type="PANTHER" id="PTHR43591">
    <property type="entry name" value="METHYLTRANSFERASE"/>
    <property type="match status" value="1"/>
</dbReference>
<dbReference type="AlphaFoldDB" id="A0A5C1NE02"/>
<evidence type="ECO:0000256" key="4">
    <source>
        <dbReference type="ARBA" id="ARBA00022603"/>
    </source>
</evidence>
<keyword evidence="5 8" id="KW-0808">Transferase</keyword>
<dbReference type="HAMAP" id="MF_00835">
    <property type="entry name" value="BioC"/>
    <property type="match status" value="1"/>
</dbReference>
<keyword evidence="11" id="KW-1185">Reference proteome</keyword>
<name>A0A5C1NE02_9GAMM</name>
<organism evidence="10 11">
    <name type="scientific">Halomonas binhaiensis</name>
    <dbReference type="NCBI Taxonomy" id="2562282"/>
    <lineage>
        <taxon>Bacteria</taxon>
        <taxon>Pseudomonadati</taxon>
        <taxon>Pseudomonadota</taxon>
        <taxon>Gammaproteobacteria</taxon>
        <taxon>Oceanospirillales</taxon>
        <taxon>Halomonadaceae</taxon>
        <taxon>Halomonas</taxon>
    </lineage>
</organism>
<keyword evidence="7 8" id="KW-0093">Biotin biosynthesis</keyword>
<dbReference type="GO" id="GO:0008757">
    <property type="term" value="F:S-adenosylmethionine-dependent methyltransferase activity"/>
    <property type="evidence" value="ECO:0007669"/>
    <property type="project" value="InterPro"/>
</dbReference>
<evidence type="ECO:0000259" key="9">
    <source>
        <dbReference type="Pfam" id="PF08241"/>
    </source>
</evidence>
<dbReference type="GO" id="GO:0032259">
    <property type="term" value="P:methylation"/>
    <property type="evidence" value="ECO:0007669"/>
    <property type="project" value="UniProtKB-KW"/>
</dbReference>
<comment type="catalytic activity">
    <reaction evidence="1 8">
        <text>malonyl-[ACP] + S-adenosyl-L-methionine = malonyl-[ACP] methyl ester + S-adenosyl-L-homocysteine</text>
        <dbReference type="Rhea" id="RHEA:17105"/>
        <dbReference type="Rhea" id="RHEA-COMP:9623"/>
        <dbReference type="Rhea" id="RHEA-COMP:9954"/>
        <dbReference type="ChEBI" id="CHEBI:57856"/>
        <dbReference type="ChEBI" id="CHEBI:59789"/>
        <dbReference type="ChEBI" id="CHEBI:78449"/>
        <dbReference type="ChEBI" id="CHEBI:78845"/>
        <dbReference type="EC" id="2.1.1.197"/>
    </reaction>
</comment>
<evidence type="ECO:0000256" key="3">
    <source>
        <dbReference type="ARBA" id="ARBA00012327"/>
    </source>
</evidence>
<evidence type="ECO:0000313" key="10">
    <source>
        <dbReference type="EMBL" id="QEM81464.1"/>
    </source>
</evidence>
<evidence type="ECO:0000256" key="8">
    <source>
        <dbReference type="HAMAP-Rule" id="MF_00835"/>
    </source>
</evidence>
<dbReference type="Pfam" id="PF08241">
    <property type="entry name" value="Methyltransf_11"/>
    <property type="match status" value="1"/>
</dbReference>
<dbReference type="UniPathway" id="UPA00078"/>
<keyword evidence="4 8" id="KW-0489">Methyltransferase</keyword>
<dbReference type="SUPFAM" id="SSF53335">
    <property type="entry name" value="S-adenosyl-L-methionine-dependent methyltransferases"/>
    <property type="match status" value="1"/>
</dbReference>
<dbReference type="InterPro" id="IPR013216">
    <property type="entry name" value="Methyltransf_11"/>
</dbReference>